<evidence type="ECO:0000313" key="1">
    <source>
        <dbReference type="EMBL" id="KAI9398306.1"/>
    </source>
</evidence>
<dbReference type="Proteomes" id="UP000006729">
    <property type="component" value="Chromosome 3"/>
</dbReference>
<keyword evidence="2" id="KW-1185">Reference proteome</keyword>
<proteinExistence type="predicted"/>
<name>A0ACC0T9V9_POPTR</name>
<evidence type="ECO:0000313" key="2">
    <source>
        <dbReference type="Proteomes" id="UP000006729"/>
    </source>
</evidence>
<reference evidence="1 2" key="1">
    <citation type="journal article" date="2006" name="Science">
        <title>The genome of black cottonwood, Populus trichocarpa (Torr. &amp; Gray).</title>
        <authorList>
            <person name="Tuskan G.A."/>
            <person name="Difazio S."/>
            <person name="Jansson S."/>
            <person name="Bohlmann J."/>
            <person name="Grigoriev I."/>
            <person name="Hellsten U."/>
            <person name="Putnam N."/>
            <person name="Ralph S."/>
            <person name="Rombauts S."/>
            <person name="Salamov A."/>
            <person name="Schein J."/>
            <person name="Sterck L."/>
            <person name="Aerts A."/>
            <person name="Bhalerao R.R."/>
            <person name="Bhalerao R.P."/>
            <person name="Blaudez D."/>
            <person name="Boerjan W."/>
            <person name="Brun A."/>
            <person name="Brunner A."/>
            <person name="Busov V."/>
            <person name="Campbell M."/>
            <person name="Carlson J."/>
            <person name="Chalot M."/>
            <person name="Chapman J."/>
            <person name="Chen G.L."/>
            <person name="Cooper D."/>
            <person name="Coutinho P.M."/>
            <person name="Couturier J."/>
            <person name="Covert S."/>
            <person name="Cronk Q."/>
            <person name="Cunningham R."/>
            <person name="Davis J."/>
            <person name="Degroeve S."/>
            <person name="Dejardin A."/>
            <person name="Depamphilis C."/>
            <person name="Detter J."/>
            <person name="Dirks B."/>
            <person name="Dubchak I."/>
            <person name="Duplessis S."/>
            <person name="Ehlting J."/>
            <person name="Ellis B."/>
            <person name="Gendler K."/>
            <person name="Goodstein D."/>
            <person name="Gribskov M."/>
            <person name="Grimwood J."/>
            <person name="Groover A."/>
            <person name="Gunter L."/>
            <person name="Hamberger B."/>
            <person name="Heinze B."/>
            <person name="Helariutta Y."/>
            <person name="Henrissat B."/>
            <person name="Holligan D."/>
            <person name="Holt R."/>
            <person name="Huang W."/>
            <person name="Islam-Faridi N."/>
            <person name="Jones S."/>
            <person name="Jones-Rhoades M."/>
            <person name="Jorgensen R."/>
            <person name="Joshi C."/>
            <person name="Kangasjarvi J."/>
            <person name="Karlsson J."/>
            <person name="Kelleher C."/>
            <person name="Kirkpatrick R."/>
            <person name="Kirst M."/>
            <person name="Kohler A."/>
            <person name="Kalluri U."/>
            <person name="Larimer F."/>
            <person name="Leebens-Mack J."/>
            <person name="Leple J.C."/>
            <person name="Locascio P."/>
            <person name="Lou Y."/>
            <person name="Lucas S."/>
            <person name="Martin F."/>
            <person name="Montanini B."/>
            <person name="Napoli C."/>
            <person name="Nelson D.R."/>
            <person name="Nelson C."/>
            <person name="Nieminen K."/>
            <person name="Nilsson O."/>
            <person name="Pereda V."/>
            <person name="Peter G."/>
            <person name="Philippe R."/>
            <person name="Pilate G."/>
            <person name="Poliakov A."/>
            <person name="Razumovskaya J."/>
            <person name="Richardson P."/>
            <person name="Rinaldi C."/>
            <person name="Ritland K."/>
            <person name="Rouze P."/>
            <person name="Ryaboy D."/>
            <person name="Schmutz J."/>
            <person name="Schrader J."/>
            <person name="Segerman B."/>
            <person name="Shin H."/>
            <person name="Siddiqui A."/>
            <person name="Sterky F."/>
            <person name="Terry A."/>
            <person name="Tsai C.J."/>
            <person name="Uberbacher E."/>
            <person name="Unneberg P."/>
            <person name="Vahala J."/>
            <person name="Wall K."/>
            <person name="Wessler S."/>
            <person name="Yang G."/>
            <person name="Yin T."/>
            <person name="Douglas C."/>
            <person name="Marra M."/>
            <person name="Sandberg G."/>
            <person name="Van de Peer Y."/>
            <person name="Rokhsar D."/>
        </authorList>
    </citation>
    <scope>NUCLEOTIDE SEQUENCE [LARGE SCALE GENOMIC DNA]</scope>
    <source>
        <strain evidence="2">cv. Nisqually</strain>
    </source>
</reference>
<organism evidence="1 2">
    <name type="scientific">Populus trichocarpa</name>
    <name type="common">Western balsam poplar</name>
    <name type="synonym">Populus balsamifera subsp. trichocarpa</name>
    <dbReference type="NCBI Taxonomy" id="3694"/>
    <lineage>
        <taxon>Eukaryota</taxon>
        <taxon>Viridiplantae</taxon>
        <taxon>Streptophyta</taxon>
        <taxon>Embryophyta</taxon>
        <taxon>Tracheophyta</taxon>
        <taxon>Spermatophyta</taxon>
        <taxon>Magnoliopsida</taxon>
        <taxon>eudicotyledons</taxon>
        <taxon>Gunneridae</taxon>
        <taxon>Pentapetalae</taxon>
        <taxon>rosids</taxon>
        <taxon>fabids</taxon>
        <taxon>Malpighiales</taxon>
        <taxon>Salicaceae</taxon>
        <taxon>Saliceae</taxon>
        <taxon>Populus</taxon>
    </lineage>
</organism>
<sequence length="119" mass="13601">MAATLVVTFACLIPLLLPSLFAPVPTVCFRFPADFEIMKEPRTKVPASVDTDFWVVFCRDESNGRTNYPLRVVPLLFFCFNSCSAFPCFLVFFSGFCSSSLLWFCFFPPWFCFFRLGLA</sequence>
<protein>
    <submittedName>
        <fullName evidence="1">Uncharacterized protein</fullName>
    </submittedName>
</protein>
<gene>
    <name evidence="1" type="ORF">POPTR_003G165550v4</name>
</gene>
<comment type="caution">
    <text evidence="1">The sequence shown here is derived from an EMBL/GenBank/DDBJ whole genome shotgun (WGS) entry which is preliminary data.</text>
</comment>
<accession>A0ACC0T9V9</accession>
<dbReference type="EMBL" id="CM009292">
    <property type="protein sequence ID" value="KAI9398306.1"/>
    <property type="molecule type" value="Genomic_DNA"/>
</dbReference>